<dbReference type="GO" id="GO:0003677">
    <property type="term" value="F:DNA binding"/>
    <property type="evidence" value="ECO:0007669"/>
    <property type="project" value="UniProtKB-KW"/>
</dbReference>
<evidence type="ECO:0000256" key="1">
    <source>
        <dbReference type="ARBA" id="ARBA00023125"/>
    </source>
</evidence>
<dbReference type="RefSeq" id="WP_262395463.1">
    <property type="nucleotide sequence ID" value="NZ_JACRTD010000006.1"/>
</dbReference>
<reference evidence="3" key="1">
    <citation type="submission" date="2020-08" db="EMBL/GenBank/DDBJ databases">
        <title>Genome public.</title>
        <authorList>
            <person name="Liu C."/>
            <person name="Sun Q."/>
        </authorList>
    </citation>
    <scope>NUCLEOTIDE SEQUENCE</scope>
    <source>
        <strain evidence="3">NSJ-64</strain>
    </source>
</reference>
<dbReference type="SMART" id="SM00530">
    <property type="entry name" value="HTH_XRE"/>
    <property type="match status" value="1"/>
</dbReference>
<keyword evidence="4" id="KW-1185">Reference proteome</keyword>
<gene>
    <name evidence="3" type="ORF">H8705_09130</name>
</gene>
<dbReference type="InterPro" id="IPR001387">
    <property type="entry name" value="Cro/C1-type_HTH"/>
</dbReference>
<sequence>MIGPRLKQLRREKRLSQEQLGMELNLSQATISSYETGDRIPDIGVINIICDYFNVSMDYLSGRCKTKQYPAQPLTEEETNHLYLYKKLSLLQREKVNAYMQGMLDTANIYGKTY</sequence>
<proteinExistence type="predicted"/>
<dbReference type="Proteomes" id="UP000623678">
    <property type="component" value="Unassembled WGS sequence"/>
</dbReference>
<dbReference type="CDD" id="cd00093">
    <property type="entry name" value="HTH_XRE"/>
    <property type="match status" value="1"/>
</dbReference>
<dbReference type="EMBL" id="JACRTD010000006">
    <property type="protein sequence ID" value="MBC8585746.1"/>
    <property type="molecule type" value="Genomic_DNA"/>
</dbReference>
<keyword evidence="1" id="KW-0238">DNA-binding</keyword>
<accession>A0A926ENA3</accession>
<dbReference type="Gene3D" id="1.10.260.40">
    <property type="entry name" value="lambda repressor-like DNA-binding domains"/>
    <property type="match status" value="1"/>
</dbReference>
<dbReference type="Pfam" id="PF01381">
    <property type="entry name" value="HTH_3"/>
    <property type="match status" value="1"/>
</dbReference>
<comment type="caution">
    <text evidence="3">The sequence shown here is derived from an EMBL/GenBank/DDBJ whole genome shotgun (WGS) entry which is preliminary data.</text>
</comment>
<dbReference type="PROSITE" id="PS50943">
    <property type="entry name" value="HTH_CROC1"/>
    <property type="match status" value="1"/>
</dbReference>
<evidence type="ECO:0000313" key="3">
    <source>
        <dbReference type="EMBL" id="MBC8585746.1"/>
    </source>
</evidence>
<dbReference type="AlphaFoldDB" id="A0A926ENA3"/>
<dbReference type="PANTHER" id="PTHR46558">
    <property type="entry name" value="TRACRIPTIONAL REGULATORY PROTEIN-RELATED-RELATED"/>
    <property type="match status" value="1"/>
</dbReference>
<organism evidence="3 4">
    <name type="scientific">Youxingia wuxianensis</name>
    <dbReference type="NCBI Taxonomy" id="2763678"/>
    <lineage>
        <taxon>Bacteria</taxon>
        <taxon>Bacillati</taxon>
        <taxon>Bacillota</taxon>
        <taxon>Clostridia</taxon>
        <taxon>Eubacteriales</taxon>
        <taxon>Oscillospiraceae</taxon>
        <taxon>Youxingia</taxon>
    </lineage>
</organism>
<protein>
    <submittedName>
        <fullName evidence="3">Helix-turn-helix transcriptional regulator</fullName>
    </submittedName>
</protein>
<feature type="domain" description="HTH cro/C1-type" evidence="2">
    <location>
        <begin position="6"/>
        <end position="60"/>
    </location>
</feature>
<dbReference type="SUPFAM" id="SSF47413">
    <property type="entry name" value="lambda repressor-like DNA-binding domains"/>
    <property type="match status" value="1"/>
</dbReference>
<evidence type="ECO:0000313" key="4">
    <source>
        <dbReference type="Proteomes" id="UP000623678"/>
    </source>
</evidence>
<dbReference type="InterPro" id="IPR010982">
    <property type="entry name" value="Lambda_DNA-bd_dom_sf"/>
</dbReference>
<evidence type="ECO:0000259" key="2">
    <source>
        <dbReference type="PROSITE" id="PS50943"/>
    </source>
</evidence>
<name>A0A926ENA3_9FIRM</name>
<dbReference type="PANTHER" id="PTHR46558:SF11">
    <property type="entry name" value="HTH-TYPE TRANSCRIPTIONAL REGULATOR XRE"/>
    <property type="match status" value="1"/>
</dbReference>